<dbReference type="Proteomes" id="UP000199582">
    <property type="component" value="Unassembled WGS sequence"/>
</dbReference>
<gene>
    <name evidence="1" type="ORF">SAMN05443999_10515</name>
</gene>
<protein>
    <submittedName>
        <fullName evidence="1">Uncharacterized protein</fullName>
    </submittedName>
</protein>
<dbReference type="EMBL" id="FOAG01000005">
    <property type="protein sequence ID" value="SEL35976.1"/>
    <property type="molecule type" value="Genomic_DNA"/>
</dbReference>
<proteinExistence type="predicted"/>
<accession>A0A1H7PK43</accession>
<evidence type="ECO:0000313" key="2">
    <source>
        <dbReference type="Proteomes" id="UP000199582"/>
    </source>
</evidence>
<reference evidence="1 2" key="1">
    <citation type="submission" date="2016-10" db="EMBL/GenBank/DDBJ databases">
        <authorList>
            <person name="de Groot N.N."/>
        </authorList>
    </citation>
    <scope>NUCLEOTIDE SEQUENCE [LARGE SCALE GENOMIC DNA]</scope>
    <source>
        <strain evidence="1 2">DSM 100674</strain>
    </source>
</reference>
<organism evidence="1 2">
    <name type="scientific">Roseovarius azorensis</name>
    <dbReference type="NCBI Taxonomy" id="1287727"/>
    <lineage>
        <taxon>Bacteria</taxon>
        <taxon>Pseudomonadati</taxon>
        <taxon>Pseudomonadota</taxon>
        <taxon>Alphaproteobacteria</taxon>
        <taxon>Rhodobacterales</taxon>
        <taxon>Roseobacteraceae</taxon>
        <taxon>Roseovarius</taxon>
    </lineage>
</organism>
<dbReference type="STRING" id="1287727.SAMN05443999_10515"/>
<keyword evidence="2" id="KW-1185">Reference proteome</keyword>
<sequence>MLRTIQVGSCILIQGFFVRMLENGLMQIRVGTQLYCGRPVSRTI</sequence>
<name>A0A1H7PK43_9RHOB</name>
<evidence type="ECO:0000313" key="1">
    <source>
        <dbReference type="EMBL" id="SEL35976.1"/>
    </source>
</evidence>
<dbReference type="AlphaFoldDB" id="A0A1H7PK43"/>